<dbReference type="InterPro" id="IPR036291">
    <property type="entry name" value="NAD(P)-bd_dom_sf"/>
</dbReference>
<dbReference type="InterPro" id="IPR011032">
    <property type="entry name" value="GroES-like_sf"/>
</dbReference>
<dbReference type="Gene3D" id="3.90.180.10">
    <property type="entry name" value="Medium-chain alcohol dehydrogenases, catalytic domain"/>
    <property type="match status" value="1"/>
</dbReference>
<dbReference type="InterPro" id="IPR013149">
    <property type="entry name" value="ADH-like_C"/>
</dbReference>
<feature type="region of interest" description="Disordered" evidence="1">
    <location>
        <begin position="1"/>
        <end position="29"/>
    </location>
</feature>
<dbReference type="CDD" id="cd08276">
    <property type="entry name" value="MDR7"/>
    <property type="match status" value="1"/>
</dbReference>
<dbReference type="InterPro" id="IPR013154">
    <property type="entry name" value="ADH-like_N"/>
</dbReference>
<dbReference type="RefSeq" id="WP_133735045.1">
    <property type="nucleotide sequence ID" value="NZ_SOAX01000002.1"/>
</dbReference>
<accession>A0A4R7JZE6</accession>
<dbReference type="PANTHER" id="PTHR45033:SF2">
    <property type="entry name" value="ZINC-TYPE ALCOHOL DEHYDROGENASE-LIKE PROTEIN C1773.06C"/>
    <property type="match status" value="1"/>
</dbReference>
<evidence type="ECO:0000256" key="1">
    <source>
        <dbReference type="SAM" id="MobiDB-lite"/>
    </source>
</evidence>
<dbReference type="SUPFAM" id="SSF50129">
    <property type="entry name" value="GroES-like"/>
    <property type="match status" value="1"/>
</dbReference>
<gene>
    <name evidence="3" type="ORF">DES49_0733</name>
</gene>
<dbReference type="AlphaFoldDB" id="A0A4R7JZE6"/>
<reference evidence="3 4" key="1">
    <citation type="submission" date="2019-03" db="EMBL/GenBank/DDBJ databases">
        <title>Genomic Encyclopedia of Type Strains, Phase IV (KMG-IV): sequencing the most valuable type-strain genomes for metagenomic binning, comparative biology and taxonomic classification.</title>
        <authorList>
            <person name="Goeker M."/>
        </authorList>
    </citation>
    <scope>NUCLEOTIDE SEQUENCE [LARGE SCALE GENOMIC DNA]</scope>
    <source>
        <strain evidence="3 4">DSM 15505</strain>
    </source>
</reference>
<evidence type="ECO:0000313" key="3">
    <source>
        <dbReference type="EMBL" id="TDT42933.1"/>
    </source>
</evidence>
<name>A0A4R7JZE6_9GAMM</name>
<dbReference type="SMART" id="SM00829">
    <property type="entry name" value="PKS_ER"/>
    <property type="match status" value="1"/>
</dbReference>
<organism evidence="3 4">
    <name type="scientific">Halospina denitrificans</name>
    <dbReference type="NCBI Taxonomy" id="332522"/>
    <lineage>
        <taxon>Bacteria</taxon>
        <taxon>Pseudomonadati</taxon>
        <taxon>Pseudomonadota</taxon>
        <taxon>Gammaproteobacteria</taxon>
        <taxon>Halospina</taxon>
    </lineage>
</organism>
<dbReference type="GO" id="GO:0016491">
    <property type="term" value="F:oxidoreductase activity"/>
    <property type="evidence" value="ECO:0007669"/>
    <property type="project" value="InterPro"/>
</dbReference>
<dbReference type="Proteomes" id="UP000295830">
    <property type="component" value="Unassembled WGS sequence"/>
</dbReference>
<dbReference type="SUPFAM" id="SSF51735">
    <property type="entry name" value="NAD(P)-binding Rossmann-fold domains"/>
    <property type="match status" value="1"/>
</dbReference>
<comment type="caution">
    <text evidence="3">The sequence shown here is derived from an EMBL/GenBank/DDBJ whole genome shotgun (WGS) entry which is preliminary data.</text>
</comment>
<evidence type="ECO:0000313" key="4">
    <source>
        <dbReference type="Proteomes" id="UP000295830"/>
    </source>
</evidence>
<keyword evidence="4" id="KW-1185">Reference proteome</keyword>
<protein>
    <submittedName>
        <fullName evidence="3">NADPH:quinone reductase-like Zn-dependent oxidoreductase</fullName>
    </submittedName>
</protein>
<dbReference type="Pfam" id="PF00107">
    <property type="entry name" value="ADH_zinc_N"/>
    <property type="match status" value="1"/>
</dbReference>
<dbReference type="Pfam" id="PF08240">
    <property type="entry name" value="ADH_N"/>
    <property type="match status" value="1"/>
</dbReference>
<sequence length="335" mass="35578">MKVANVPSPGGLDKLSVSDQPAPGEPGPGEIRVRVHASSLNFHDYSVVSGVIPTEDGRIPMSDGAGVVEAVGEGVTEFAVGDNVVSTFFPPWLEGEPQQGNFSAVPGDGMDGYAREQVVRPTNWFTHAPQGYSHAEAATLTTAGLTAWRALTVDNHIKAGDTILVLGTGGVSIFALQFARLMGVNVIATSSSNEKLERLKQMGAQHTINYKDDPKWGKTVKKLTNGRGVDQVIEVGGPGTLAQSIDAIRIGGIISLIGVLTGTAGDVPTAKFMTKQAKLQGLLVGSRRHQIDMVRAIESSNLKPVIDRSFGLEEIADAFRHEEAGKHFGKICLEY</sequence>
<dbReference type="Gene3D" id="3.40.50.720">
    <property type="entry name" value="NAD(P)-binding Rossmann-like Domain"/>
    <property type="match status" value="1"/>
</dbReference>
<dbReference type="InterPro" id="IPR052711">
    <property type="entry name" value="Zinc_ADH-like"/>
</dbReference>
<dbReference type="InterPro" id="IPR020843">
    <property type="entry name" value="ER"/>
</dbReference>
<dbReference type="OrthoDB" id="9787435at2"/>
<evidence type="ECO:0000259" key="2">
    <source>
        <dbReference type="SMART" id="SM00829"/>
    </source>
</evidence>
<dbReference type="EMBL" id="SOAX01000002">
    <property type="protein sequence ID" value="TDT42933.1"/>
    <property type="molecule type" value="Genomic_DNA"/>
</dbReference>
<feature type="domain" description="Enoyl reductase (ER)" evidence="2">
    <location>
        <begin position="10"/>
        <end position="333"/>
    </location>
</feature>
<dbReference type="PANTHER" id="PTHR45033">
    <property type="match status" value="1"/>
</dbReference>
<proteinExistence type="predicted"/>